<organism evidence="2 3">
    <name type="scientific">Robertmurraya siralis</name>
    <dbReference type="NCBI Taxonomy" id="77777"/>
    <lineage>
        <taxon>Bacteria</taxon>
        <taxon>Bacillati</taxon>
        <taxon>Bacillota</taxon>
        <taxon>Bacilli</taxon>
        <taxon>Bacillales</taxon>
        <taxon>Bacillaceae</taxon>
        <taxon>Robertmurraya</taxon>
    </lineage>
</organism>
<dbReference type="Pfam" id="PF10057">
    <property type="entry name" value="MpsC"/>
    <property type="match status" value="1"/>
</dbReference>
<keyword evidence="3" id="KW-1185">Reference proteome</keyword>
<dbReference type="EMBL" id="BORC01000011">
    <property type="protein sequence ID" value="GIN64135.1"/>
    <property type="molecule type" value="Genomic_DNA"/>
</dbReference>
<gene>
    <name evidence="2" type="ORF">J27TS8_41280</name>
</gene>
<evidence type="ECO:0000259" key="1">
    <source>
        <dbReference type="Pfam" id="PF10057"/>
    </source>
</evidence>
<dbReference type="Proteomes" id="UP000682111">
    <property type="component" value="Unassembled WGS sequence"/>
</dbReference>
<accession>A0A919WLD7</accession>
<dbReference type="RefSeq" id="WP_095309535.1">
    <property type="nucleotide sequence ID" value="NZ_BORC01000011.1"/>
</dbReference>
<name>A0A919WLD7_9BACI</name>
<protein>
    <recommendedName>
        <fullName evidence="1">Na+-translocating membrane potential-generating system MpsC domain-containing protein</fullName>
    </recommendedName>
</protein>
<evidence type="ECO:0000313" key="2">
    <source>
        <dbReference type="EMBL" id="GIN64135.1"/>
    </source>
</evidence>
<proteinExistence type="predicted"/>
<comment type="caution">
    <text evidence="2">The sequence shown here is derived from an EMBL/GenBank/DDBJ whole genome shotgun (WGS) entry which is preliminary data.</text>
</comment>
<dbReference type="OrthoDB" id="2677857at2"/>
<reference evidence="2" key="1">
    <citation type="submission" date="2021-03" db="EMBL/GenBank/DDBJ databases">
        <title>Antimicrobial resistance genes in bacteria isolated from Japanese honey, and their potential for conferring macrolide and lincosamide resistance in the American foulbrood pathogen Paenibacillus larvae.</title>
        <authorList>
            <person name="Okamoto M."/>
            <person name="Kumagai M."/>
            <person name="Kanamori H."/>
            <person name="Takamatsu D."/>
        </authorList>
    </citation>
    <scope>NUCLEOTIDE SEQUENCE</scope>
    <source>
        <strain evidence="2">J27TS8</strain>
    </source>
</reference>
<evidence type="ECO:0000313" key="3">
    <source>
        <dbReference type="Proteomes" id="UP000682111"/>
    </source>
</evidence>
<dbReference type="InterPro" id="IPR018745">
    <property type="entry name" value="MpsC"/>
</dbReference>
<feature type="domain" description="Na+-translocating membrane potential-generating system MpsC" evidence="1">
    <location>
        <begin position="11"/>
        <end position="105"/>
    </location>
</feature>
<sequence length="231" mass="27166">MLNSTQPDLLKLSSNFSKMLKKRFGKGPESCLTVLNKGRLYIFVRNFITPAEEVLIENEEWELANHFRSAVFDSVIQEFIAKASKVLEIDFKYFFHDWNYSSNTGLVFLEHLHVDEEKVILDSQSNRFLKVVEEIGLQLHKKPEEIRMFMNTHNMCGIEISGIQTHLETLLFKNGNSHFLQQHLTHIKQGYLKHKKQLESILNYSVDDVFVMCDYERNRYVLFLIFSKKAI</sequence>
<dbReference type="AlphaFoldDB" id="A0A919WLD7"/>